<dbReference type="Gene3D" id="1.10.238.10">
    <property type="entry name" value="EF-hand"/>
    <property type="match status" value="1"/>
</dbReference>
<dbReference type="PANTHER" id="PTHR11537">
    <property type="entry name" value="VOLTAGE-GATED POTASSIUM CHANNEL"/>
    <property type="match status" value="1"/>
</dbReference>
<dbReference type="SMART" id="SM00054">
    <property type="entry name" value="EFh"/>
    <property type="match status" value="2"/>
</dbReference>
<evidence type="ECO:0000256" key="3">
    <source>
        <dbReference type="ARBA" id="ARBA00022538"/>
    </source>
</evidence>
<feature type="region of interest" description="Disordered" evidence="12">
    <location>
        <begin position="91"/>
        <end position="140"/>
    </location>
</feature>
<dbReference type="Proteomes" id="UP000186817">
    <property type="component" value="Unassembled WGS sequence"/>
</dbReference>
<comment type="subcellular location">
    <subcellularLocation>
        <location evidence="1">Membrane</location>
        <topology evidence="1">Multi-pass membrane protein</topology>
    </subcellularLocation>
</comment>
<dbReference type="OrthoDB" id="444540at2759"/>
<feature type="region of interest" description="Disordered" evidence="12">
    <location>
        <begin position="722"/>
        <end position="807"/>
    </location>
</feature>
<keyword evidence="6" id="KW-0106">Calcium</keyword>
<feature type="transmembrane region" description="Helical" evidence="13">
    <location>
        <begin position="503"/>
        <end position="524"/>
    </location>
</feature>
<feature type="compositionally biased region" description="Polar residues" evidence="12">
    <location>
        <begin position="269"/>
        <end position="279"/>
    </location>
</feature>
<evidence type="ECO:0000259" key="14">
    <source>
        <dbReference type="PROSITE" id="PS50222"/>
    </source>
</evidence>
<feature type="compositionally biased region" description="Basic and acidic residues" evidence="12">
    <location>
        <begin position="793"/>
        <end position="807"/>
    </location>
</feature>
<name>A0A1Q9C601_SYMMI</name>
<evidence type="ECO:0000256" key="8">
    <source>
        <dbReference type="ARBA" id="ARBA00022989"/>
    </source>
</evidence>
<feature type="transmembrane region" description="Helical" evidence="13">
    <location>
        <begin position="1600"/>
        <end position="1620"/>
    </location>
</feature>
<keyword evidence="3" id="KW-0633">Potassium transport</keyword>
<dbReference type="GO" id="GO:0005249">
    <property type="term" value="F:voltage-gated potassium channel activity"/>
    <property type="evidence" value="ECO:0007669"/>
    <property type="project" value="InterPro"/>
</dbReference>
<dbReference type="GO" id="GO:0001508">
    <property type="term" value="P:action potential"/>
    <property type="evidence" value="ECO:0007669"/>
    <property type="project" value="TreeGrafter"/>
</dbReference>
<dbReference type="PRINTS" id="PR00169">
    <property type="entry name" value="KCHANNEL"/>
</dbReference>
<evidence type="ECO:0000256" key="10">
    <source>
        <dbReference type="ARBA" id="ARBA00023136"/>
    </source>
</evidence>
<evidence type="ECO:0000256" key="6">
    <source>
        <dbReference type="ARBA" id="ARBA00022837"/>
    </source>
</evidence>
<keyword evidence="4 13" id="KW-0812">Transmembrane</keyword>
<feature type="region of interest" description="Disordered" evidence="12">
    <location>
        <begin position="2481"/>
        <end position="2502"/>
    </location>
</feature>
<evidence type="ECO:0000256" key="13">
    <source>
        <dbReference type="SAM" id="Phobius"/>
    </source>
</evidence>
<dbReference type="Gene3D" id="1.10.287.70">
    <property type="match status" value="1"/>
</dbReference>
<proteinExistence type="predicted"/>
<gene>
    <name evidence="15" type="primary">KCNB2</name>
    <name evidence="15" type="ORF">AK812_SmicGene41514</name>
</gene>
<feature type="region of interest" description="Disordered" evidence="12">
    <location>
        <begin position="859"/>
        <end position="907"/>
    </location>
</feature>
<evidence type="ECO:0000256" key="5">
    <source>
        <dbReference type="ARBA" id="ARBA00022826"/>
    </source>
</evidence>
<evidence type="ECO:0000256" key="12">
    <source>
        <dbReference type="SAM" id="MobiDB-lite"/>
    </source>
</evidence>
<evidence type="ECO:0000256" key="2">
    <source>
        <dbReference type="ARBA" id="ARBA00022448"/>
    </source>
</evidence>
<dbReference type="PROSITE" id="PS50222">
    <property type="entry name" value="EF_HAND_2"/>
    <property type="match status" value="2"/>
</dbReference>
<feature type="transmembrane region" description="Helical" evidence="13">
    <location>
        <begin position="407"/>
        <end position="426"/>
    </location>
</feature>
<feature type="compositionally biased region" description="Polar residues" evidence="12">
    <location>
        <begin position="732"/>
        <end position="745"/>
    </location>
</feature>
<feature type="transmembrane region" description="Helical" evidence="13">
    <location>
        <begin position="472"/>
        <end position="491"/>
    </location>
</feature>
<evidence type="ECO:0000313" key="16">
    <source>
        <dbReference type="Proteomes" id="UP000186817"/>
    </source>
</evidence>
<dbReference type="InterPro" id="IPR002048">
    <property type="entry name" value="EF_hand_dom"/>
</dbReference>
<dbReference type="PROSITE" id="PS00018">
    <property type="entry name" value="EF_HAND_1"/>
    <property type="match status" value="1"/>
</dbReference>
<dbReference type="InterPro" id="IPR028325">
    <property type="entry name" value="VG_K_chnl"/>
</dbReference>
<feature type="transmembrane region" description="Helical" evidence="13">
    <location>
        <begin position="1626"/>
        <end position="1643"/>
    </location>
</feature>
<evidence type="ECO:0000256" key="7">
    <source>
        <dbReference type="ARBA" id="ARBA00022958"/>
    </source>
</evidence>
<dbReference type="InterPro" id="IPR011992">
    <property type="entry name" value="EF-hand-dom_pair"/>
</dbReference>
<keyword evidence="8 13" id="KW-1133">Transmembrane helix</keyword>
<keyword evidence="11" id="KW-0407">Ion channel</keyword>
<comment type="caution">
    <text evidence="15">The sequence shown here is derived from an EMBL/GenBank/DDBJ whole genome shotgun (WGS) entry which is preliminary data.</text>
</comment>
<evidence type="ECO:0000256" key="1">
    <source>
        <dbReference type="ARBA" id="ARBA00004141"/>
    </source>
</evidence>
<keyword evidence="5" id="KW-0631">Potassium channel</keyword>
<feature type="compositionally biased region" description="Low complexity" evidence="12">
    <location>
        <begin position="881"/>
        <end position="891"/>
    </location>
</feature>
<dbReference type="EMBL" id="LSRX01001626">
    <property type="protein sequence ID" value="OLP78325.1"/>
    <property type="molecule type" value="Genomic_DNA"/>
</dbReference>
<dbReference type="Pfam" id="PF13499">
    <property type="entry name" value="EF-hand_7"/>
    <property type="match status" value="1"/>
</dbReference>
<evidence type="ECO:0000313" key="15">
    <source>
        <dbReference type="EMBL" id="OLP78325.1"/>
    </source>
</evidence>
<sequence>MAGCQSSDLLLPSAASSAVAVGSQWCRAPGIRRQGLLPGAVPQMEPFSRQLDVLFQNVRDDILKQHEHHMTVQRLRMRSLMGKSTEFFRLDRPPDSVSSLRTPSMRRMQTWSSERSSSSTRSRSKEKLQRSAPRPPSEKKLKVTLAHQLPGGIAADVDEVESVGGMELVPEGLPAPMIAVQQEGNFATKEAFSNAFAKPDDPVSGAEETVDCREPSSDEFGSPTSVSGHVVESASIPTIPGMSDADDTDKMANDKKLSFKDREEDRRSSNASKPSKISFDSNGSLPSFFKAQTANTSQWKIFLQDSESSASAGIFARVWNFFILTTVFLSLSQALNPPPISGERLGYVEVVIEALFCTELVANAALEPRKFVLLRDPHTYIDIAAVLPMILRIEASFVVPLMSERPFSHYVLVGVVPTVRLLKLVRRFGKLSLVSHVLSTTGDALKLLLFLISVIVLSFSTLMYVVEPSDTIDSLSTAMWVCTVTVTTVGYGDVTPSTTAGRVLAGVLCFLSVLFMAMPISVLGNAMTHAWADRSRILLMTRTRQRLKSYGYEASDMPSLFRKFDSNGNGELTMDEFCDMVSKMNVGIRPSEAEELFELFDTDASGGIDDREFMKALFPDDYRLQVFVAADGWHSRRQNGQGMVRKCQPLAGPLRMATAGMEKETAEPDISFREHFDALISKLREELLHHYDRDVASRREPGSENPVDSEVIQIVHSTPILLSASKGRGDSSDSNSAEAMGNQVSAAPDSPGSIPRPLVVPLQDSSDESDAEVSESSFDGELKTPKKKAAPAHPEKPPPPRPELPELPKEDAVIAPKATPKMLLVSQVAPSSMEHLPLPNTLETQDTARTETLRVQAIATQGGHRPSVNSALNSSRRADSESSFESSSDSDGGLYPDGHIPSHSYQGLSGEPAVLSVTRKRANARVKGTAERTVASYNFAWDCTEADILRALEDESAADEDEDVHQKFYRVSHYSSVLASAPVLAEDIEGFPALTIGGVSGEDVTSVINQVIASVDAEPQPGWQAMRFMGRSLGAIGLLPGSLPVLTADISVPGLETDAGLGFSVIGTENSRDCSVSSNWLPPTARPSQTAPYFQLDACRDLAAAQCPDDHCLVRFAYGGDGNCMICGQLPLNSSNNDRSRQEQGNVGSKVHTLERAKVQSTFGGDVKIKSDGDTLSFGISASATGVPLLGHVFEFRSIYEQTASLTEVFLDSTIRGDFDSCSAEGLRKGFKAFSLQEGECNFYTYGAGSLRSPKMTYYAISQKQRLQIRQGVTVHGAVPSPQSELSGSSSFGKFVWRGQVYDTAEIKGLKSMEKRRGPSSSAKFSYRPMAHSKLCEKGAHLAIADDIREVSEGMILERGFITPLTRNLHLGSATALLLNHGKATGEVRYFARQLPSGLCYRLPRFRTRHQDREDEDEEGLASADDCFRDYHFMVVAYGCDLYYVPLGMGLASFRDYGGEHLEGSTQAVLLRKAHQTPLTSSVRAIVLGFTVGPGINVPNITKFGAAVGRIKRDAVKKRKAETTQSWIDEAERFKVVSRIQWSEFLAWLSYSTQRDWAESVRAEESFDLYAFATPVLFGFLLTVSLTVAKWVHAPELASLLGGGSAVISATVIWAIVWYYDLPFSQSFGGATGAILAIAFGVYRSFGAVKVSDGELLTAWVTLAFCSLKASSSDPLTSRILGYGLDVLLIITACVILPSGRRMATSAILVRATVAYLDSPFESDPYRGGHFTFFSSAASALNLEALAVTAPMTYRPTCRFSLGLTRVGPDGTVESFYAAAALSAFREASSQEYINVSASIETFFALIYFNSSSVDLLALLLCVSYCLDVPKSVGVSNASVNSLTNQVRATGASGGSQKVGGLKADEAVGIKSEAQIAGALSGMFQGLNDQEHRRSFALMKRIKDLPSFVVTILGSTGYQIGAGMAEVVHAAAYALRMALIIIPAQSANGTTIPFAVRFSRLVSHNDEDTVLELQAHSITGRKHDFVIKTGCKVYIFTCSGLSIATAIRDVTTRSLGPTTLKDIRLLLSTRDTAYQGTQAVAQTKAFVLGQVPFDSAATKVTAKDETETETYELSEHVTHVKQGTSSSPVAAKMGSSVAMGGVAGTAVGKTYVQFLRPGVMPHFSLKKVGDSSAVASCLFALAATAANSSSPSFLQALVSGRTFKGNPRARREDQVESLDLAGLAEELDTTGSLYSADDVPFKRLIEHTAGPSRWKLQLIVLTWPLVLAAVFACKLALVLDLPAVIEKAIEATENDFRSVAEQWQSVGLSKAALSSFQKGHLDGLDGEELAWSGGGSIFAKHLIGQCLTASGVDVASDVSDSVHQWDALLALCLAKMSGDADDPVASDFSQSEEFDVDSVIWRLSRAGATPAVVRSAADGAGSGKIFEDVQKLLGVHSAEEIIERLGATIARPLTPEVQAPKEDVDAILARAGEALRSARTTREAFEGFLEGRGEGGAFDLVQHALAQCPKSLVLELGSALPQESDVGDEPADEGMSSASFNPTSSEEALKAANFDERVAARAWAVNLLRTKAHGGHDIATIVLKGLRDAATRHGDEKYIAFDDQKEQERRERAKKKKSGWRHSQALQATP</sequence>
<dbReference type="PANTHER" id="PTHR11537:SF254">
    <property type="entry name" value="POTASSIUM VOLTAGE-GATED CHANNEL PROTEIN SHAB"/>
    <property type="match status" value="1"/>
</dbReference>
<dbReference type="GO" id="GO:0008076">
    <property type="term" value="C:voltage-gated potassium channel complex"/>
    <property type="evidence" value="ECO:0007669"/>
    <property type="project" value="InterPro"/>
</dbReference>
<feature type="compositionally biased region" description="Low complexity" evidence="12">
    <location>
        <begin position="112"/>
        <end position="121"/>
    </location>
</feature>
<feature type="region of interest" description="Disordered" evidence="12">
    <location>
        <begin position="197"/>
        <end position="279"/>
    </location>
</feature>
<organism evidence="15 16">
    <name type="scientific">Symbiodinium microadriaticum</name>
    <name type="common">Dinoflagellate</name>
    <name type="synonym">Zooxanthella microadriatica</name>
    <dbReference type="NCBI Taxonomy" id="2951"/>
    <lineage>
        <taxon>Eukaryota</taxon>
        <taxon>Sar</taxon>
        <taxon>Alveolata</taxon>
        <taxon>Dinophyceae</taxon>
        <taxon>Suessiales</taxon>
        <taxon>Symbiodiniaceae</taxon>
        <taxon>Symbiodinium</taxon>
    </lineage>
</organism>
<feature type="compositionally biased region" description="Polar residues" evidence="12">
    <location>
        <begin position="96"/>
        <end position="111"/>
    </location>
</feature>
<feature type="compositionally biased region" description="Basic and acidic residues" evidence="12">
    <location>
        <begin position="2556"/>
        <end position="2571"/>
    </location>
</feature>
<keyword evidence="16" id="KW-1185">Reference proteome</keyword>
<dbReference type="SUPFAM" id="SSF47473">
    <property type="entry name" value="EF-hand"/>
    <property type="match status" value="1"/>
</dbReference>
<feature type="compositionally biased region" description="Basic and acidic residues" evidence="12">
    <location>
        <begin position="248"/>
        <end position="268"/>
    </location>
</feature>
<keyword evidence="9" id="KW-0406">Ion transport</keyword>
<dbReference type="GO" id="GO:0005509">
    <property type="term" value="F:calcium ion binding"/>
    <property type="evidence" value="ECO:0007669"/>
    <property type="project" value="InterPro"/>
</dbReference>
<evidence type="ECO:0000256" key="9">
    <source>
        <dbReference type="ARBA" id="ARBA00023065"/>
    </source>
</evidence>
<feature type="domain" description="EF-hand" evidence="14">
    <location>
        <begin position="552"/>
        <end position="587"/>
    </location>
</feature>
<feature type="transmembrane region" description="Helical" evidence="13">
    <location>
        <begin position="1678"/>
        <end position="1697"/>
    </location>
</feature>
<feature type="domain" description="EF-hand" evidence="14">
    <location>
        <begin position="588"/>
        <end position="623"/>
    </location>
</feature>
<evidence type="ECO:0000256" key="11">
    <source>
        <dbReference type="ARBA" id="ARBA00023303"/>
    </source>
</evidence>
<keyword evidence="7" id="KW-0630">Potassium</keyword>
<feature type="region of interest" description="Disordered" evidence="12">
    <location>
        <begin position="2556"/>
        <end position="2590"/>
    </location>
</feature>
<keyword evidence="10 13" id="KW-0472">Membrane</keyword>
<feature type="transmembrane region" description="Helical" evidence="13">
    <location>
        <begin position="1569"/>
        <end position="1588"/>
    </location>
</feature>
<keyword evidence="2" id="KW-0813">Transport</keyword>
<feature type="transmembrane region" description="Helical" evidence="13">
    <location>
        <begin position="447"/>
        <end position="466"/>
    </location>
</feature>
<accession>A0A1Q9C601</accession>
<evidence type="ECO:0000256" key="4">
    <source>
        <dbReference type="ARBA" id="ARBA00022692"/>
    </source>
</evidence>
<dbReference type="InterPro" id="IPR018247">
    <property type="entry name" value="EF_Hand_1_Ca_BS"/>
</dbReference>
<dbReference type="SUPFAM" id="SSF81324">
    <property type="entry name" value="Voltage-gated potassium channels"/>
    <property type="match status" value="1"/>
</dbReference>
<dbReference type="Pfam" id="PF00520">
    <property type="entry name" value="Ion_trans"/>
    <property type="match status" value="1"/>
</dbReference>
<reference evidence="15 16" key="1">
    <citation type="submission" date="2016-02" db="EMBL/GenBank/DDBJ databases">
        <title>Genome analysis of coral dinoflagellate symbionts highlights evolutionary adaptations to a symbiotic lifestyle.</title>
        <authorList>
            <person name="Aranda M."/>
            <person name="Li Y."/>
            <person name="Liew Y.J."/>
            <person name="Baumgarten S."/>
            <person name="Simakov O."/>
            <person name="Wilson M."/>
            <person name="Piel J."/>
            <person name="Ashoor H."/>
            <person name="Bougouffa S."/>
            <person name="Bajic V.B."/>
            <person name="Ryu T."/>
            <person name="Ravasi T."/>
            <person name="Bayer T."/>
            <person name="Micklem G."/>
            <person name="Kim H."/>
            <person name="Bhak J."/>
            <person name="Lajeunesse T.C."/>
            <person name="Voolstra C.R."/>
        </authorList>
    </citation>
    <scope>NUCLEOTIDE SEQUENCE [LARGE SCALE GENOMIC DNA]</scope>
    <source>
        <strain evidence="15 16">CCMP2467</strain>
    </source>
</reference>
<protein>
    <submittedName>
        <fullName evidence="15">Potassium voltage-gated channel subfamily B member 2</fullName>
    </submittedName>
</protein>
<dbReference type="InterPro" id="IPR005821">
    <property type="entry name" value="Ion_trans_dom"/>
</dbReference>